<evidence type="ECO:0000256" key="1">
    <source>
        <dbReference type="SAM" id="Phobius"/>
    </source>
</evidence>
<reference evidence="5" key="1">
    <citation type="submission" date="2025-08" db="UniProtKB">
        <authorList>
            <consortium name="RefSeq"/>
        </authorList>
    </citation>
    <scope>IDENTIFICATION</scope>
</reference>
<accession>A0AAJ6QY77</accession>
<dbReference type="GeneID" id="100907332"/>
<dbReference type="InterPro" id="IPR006621">
    <property type="entry name" value="Nose-resist-to-fluoxetine_N"/>
</dbReference>
<sequence>MSINNLRIKHCLLSATKYPVSVCVCNLSPPLVRSEPLARSVPVLDWSTKPRITNLDTLSARGKGHQQRFSRKGADSLRLNVRETGSVVPVAVKVHGTQWKMSFPFGWAFRMKLIVSLFVLVQLSLYQDLAECRESHGKKDFKEDFKALVNPAQKVLLPIGEALMVNEDLSSECTTALLRTGRALRSGKMWANRMLVSNGFIPENIFLGQTQAHGSIEQCLWHPDIRDEEEPDDQEAHYCKVKLAFSKNSTFYESLTSEIHKTSGLNVQAVPDVIKGIYTGLVASLCVPRDCSEKDVQIALNTISEMYGLQAEVSSCQNGDPPSFETQQILTMAFFGCILILCLAGTIIEFRSSTFGKSFPGKFIRCFGLTKNWTSLLDGGDPQHRTGFFNGMKLLLCLWISAGHLIIFPSPEFTQNPGAFFMVVSRSLWFQLFSNINLAVVGFFFISGYLVHHGTERFSTEEPFRYVLICFIRRYFKLVIPALVVLLTTLLYPLMSWTASPREGFYFNNIGSCSREWYLLPCLSNNYIDIFREQCLTHLWYISTDLKIYPLVVALSVFYRRSSRYALITCLLVVSLTSVFVGIETFREGASGVVARADLEGKRYLAAGKALDLYTRPYTQVAAYVMGMLCAALVETLQDRPPKFTMFAKSLLWILSGTLFLTQTYLITYSSIQVFSPAGIGMSIYAGVSRPLHALMYLWIVTACTLYFAEPLRRFLSHPVMFALGKLSYGVYLIHFPLGSLGYANLKNASLQYNFVTLSQGVLGTLMQSFILAAILYIFVEKPLANVDRLLDNRRRRTDSEVNKNASSLPAIVSKDASGLGCVPIGSDL</sequence>
<dbReference type="InterPro" id="IPR052728">
    <property type="entry name" value="O2_lipid_transport_reg"/>
</dbReference>
<feature type="transmembrane region" description="Helical" evidence="1">
    <location>
        <begin position="565"/>
        <end position="583"/>
    </location>
</feature>
<feature type="domain" description="Nose resistant-to-fluoxetine protein N-terminal" evidence="3">
    <location>
        <begin position="173"/>
        <end position="298"/>
    </location>
</feature>
<dbReference type="KEGG" id="goe:100907332"/>
<evidence type="ECO:0000259" key="3">
    <source>
        <dbReference type="Pfam" id="PF20146"/>
    </source>
</evidence>
<feature type="transmembrane region" description="Helical" evidence="1">
    <location>
        <begin position="758"/>
        <end position="780"/>
    </location>
</feature>
<dbReference type="PANTHER" id="PTHR11161:SF0">
    <property type="entry name" value="O-ACYLTRANSFERASE LIKE PROTEIN"/>
    <property type="match status" value="1"/>
</dbReference>
<evidence type="ECO:0000313" key="5">
    <source>
        <dbReference type="RefSeq" id="XP_003747731.1"/>
    </source>
</evidence>
<dbReference type="InterPro" id="IPR002656">
    <property type="entry name" value="Acyl_transf_3_dom"/>
</dbReference>
<keyword evidence="1" id="KW-0812">Transmembrane</keyword>
<dbReference type="PANTHER" id="PTHR11161">
    <property type="entry name" value="O-ACYLTRANSFERASE"/>
    <property type="match status" value="1"/>
</dbReference>
<feature type="transmembrane region" description="Helical" evidence="1">
    <location>
        <begin position="650"/>
        <end position="672"/>
    </location>
</feature>
<evidence type="ECO:0000313" key="4">
    <source>
        <dbReference type="Proteomes" id="UP000694867"/>
    </source>
</evidence>
<dbReference type="Pfam" id="PF01757">
    <property type="entry name" value="Acyl_transf_3"/>
    <property type="match status" value="1"/>
</dbReference>
<keyword evidence="1" id="KW-1133">Transmembrane helix</keyword>
<dbReference type="RefSeq" id="XP_003747731.1">
    <property type="nucleotide sequence ID" value="XM_003747683.1"/>
</dbReference>
<gene>
    <name evidence="5" type="primary">LOC100907332</name>
</gene>
<dbReference type="Proteomes" id="UP000694867">
    <property type="component" value="Unplaced"/>
</dbReference>
<feature type="transmembrane region" description="Helical" evidence="1">
    <location>
        <begin position="428"/>
        <end position="451"/>
    </location>
</feature>
<feature type="transmembrane region" description="Helical" evidence="1">
    <location>
        <begin position="539"/>
        <end position="558"/>
    </location>
</feature>
<feature type="transmembrane region" description="Helical" evidence="1">
    <location>
        <begin position="391"/>
        <end position="408"/>
    </location>
</feature>
<dbReference type="GO" id="GO:0016747">
    <property type="term" value="F:acyltransferase activity, transferring groups other than amino-acyl groups"/>
    <property type="evidence" value="ECO:0007669"/>
    <property type="project" value="InterPro"/>
</dbReference>
<feature type="domain" description="Acyltransferase 3" evidence="2">
    <location>
        <begin position="388"/>
        <end position="766"/>
    </location>
</feature>
<feature type="transmembrane region" description="Helical" evidence="1">
    <location>
        <begin position="621"/>
        <end position="638"/>
    </location>
</feature>
<protein>
    <submittedName>
        <fullName evidence="5">O-acyltransferase like protein-like</fullName>
    </submittedName>
</protein>
<feature type="transmembrane region" description="Helical" evidence="1">
    <location>
        <begin position="329"/>
        <end position="348"/>
    </location>
</feature>
<evidence type="ECO:0000259" key="2">
    <source>
        <dbReference type="Pfam" id="PF01757"/>
    </source>
</evidence>
<dbReference type="Pfam" id="PF20146">
    <property type="entry name" value="NRF"/>
    <property type="match status" value="1"/>
</dbReference>
<dbReference type="AlphaFoldDB" id="A0AAJ6QY77"/>
<feature type="transmembrane region" description="Helical" evidence="1">
    <location>
        <begin position="721"/>
        <end position="738"/>
    </location>
</feature>
<organism evidence="4 5">
    <name type="scientific">Galendromus occidentalis</name>
    <name type="common">western predatory mite</name>
    <dbReference type="NCBI Taxonomy" id="34638"/>
    <lineage>
        <taxon>Eukaryota</taxon>
        <taxon>Metazoa</taxon>
        <taxon>Ecdysozoa</taxon>
        <taxon>Arthropoda</taxon>
        <taxon>Chelicerata</taxon>
        <taxon>Arachnida</taxon>
        <taxon>Acari</taxon>
        <taxon>Parasitiformes</taxon>
        <taxon>Mesostigmata</taxon>
        <taxon>Gamasina</taxon>
        <taxon>Phytoseioidea</taxon>
        <taxon>Phytoseiidae</taxon>
        <taxon>Typhlodrominae</taxon>
        <taxon>Galendromus</taxon>
    </lineage>
</organism>
<feature type="transmembrane region" description="Helical" evidence="1">
    <location>
        <begin position="692"/>
        <end position="709"/>
    </location>
</feature>
<name>A0AAJ6QY77_9ACAR</name>
<feature type="transmembrane region" description="Helical" evidence="1">
    <location>
        <begin position="475"/>
        <end position="495"/>
    </location>
</feature>
<keyword evidence="1" id="KW-0472">Membrane</keyword>
<keyword evidence="4" id="KW-1185">Reference proteome</keyword>
<proteinExistence type="predicted"/>